<dbReference type="AlphaFoldDB" id="A0A6I6JUS3"/>
<proteinExistence type="predicted"/>
<protein>
    <submittedName>
        <fullName evidence="1">Uncharacterized protein</fullName>
    </submittedName>
</protein>
<evidence type="ECO:0000313" key="2">
    <source>
        <dbReference type="Proteomes" id="UP000428328"/>
    </source>
</evidence>
<name>A0A6I6JUS3_9BACT</name>
<sequence>MEIVIMILGAAVLFGALVSNGGGVTTNWSAGEADGGDGWQSMFGDEIGTRSSDDMFHDDDFLNNDDLYYSPIYSHLPCNIYHDPFADDDWSSSSDDSFMFSSDDDWSSSTSAFDDDFCGCSSIGIDDDICGCGSSSFDDGIGCSSFDDDFGCGSSWDD</sequence>
<reference evidence="1 2" key="1">
    <citation type="submission" date="2019-11" db="EMBL/GenBank/DDBJ databases">
        <authorList>
            <person name="Zheng R.K."/>
            <person name="Sun C.M."/>
        </authorList>
    </citation>
    <scope>NUCLEOTIDE SEQUENCE [LARGE SCALE GENOMIC DNA]</scope>
    <source>
        <strain evidence="1 2">SRB007</strain>
    </source>
</reference>
<accession>A0A6I6JUS3</accession>
<dbReference type="Proteomes" id="UP000428328">
    <property type="component" value="Chromosome"/>
</dbReference>
<dbReference type="KEGG" id="psel:GM415_15515"/>
<organism evidence="1 2">
    <name type="scientific">Pseudodesulfovibrio cashew</name>
    <dbReference type="NCBI Taxonomy" id="2678688"/>
    <lineage>
        <taxon>Bacteria</taxon>
        <taxon>Pseudomonadati</taxon>
        <taxon>Thermodesulfobacteriota</taxon>
        <taxon>Desulfovibrionia</taxon>
        <taxon>Desulfovibrionales</taxon>
        <taxon>Desulfovibrionaceae</taxon>
    </lineage>
</organism>
<gene>
    <name evidence="1" type="ORF">GM415_15515</name>
</gene>
<dbReference type="RefSeq" id="WP_158949767.1">
    <property type="nucleotide sequence ID" value="NZ_CP046400.1"/>
</dbReference>
<keyword evidence="2" id="KW-1185">Reference proteome</keyword>
<dbReference type="EMBL" id="CP046400">
    <property type="protein sequence ID" value="QGY41464.1"/>
    <property type="molecule type" value="Genomic_DNA"/>
</dbReference>
<evidence type="ECO:0000313" key="1">
    <source>
        <dbReference type="EMBL" id="QGY41464.1"/>
    </source>
</evidence>